<protein>
    <recommendedName>
        <fullName evidence="3">Transposase IS200-like domain-containing protein</fullName>
    </recommendedName>
</protein>
<proteinExistence type="predicted"/>
<organism evidence="1 2">
    <name type="scientific">Ahniella affigens</name>
    <dbReference type="NCBI Taxonomy" id="2021234"/>
    <lineage>
        <taxon>Bacteria</taxon>
        <taxon>Pseudomonadati</taxon>
        <taxon>Pseudomonadota</taxon>
        <taxon>Gammaproteobacteria</taxon>
        <taxon>Lysobacterales</taxon>
        <taxon>Rhodanobacteraceae</taxon>
        <taxon>Ahniella</taxon>
    </lineage>
</organism>
<evidence type="ECO:0000313" key="1">
    <source>
        <dbReference type="EMBL" id="AVP96213.1"/>
    </source>
</evidence>
<evidence type="ECO:0008006" key="3">
    <source>
        <dbReference type="Google" id="ProtNLM"/>
    </source>
</evidence>
<name>A0A2P1PMY5_9GAMM</name>
<reference evidence="1 2" key="1">
    <citation type="submission" date="2018-03" db="EMBL/GenBank/DDBJ databases">
        <title>Ahniella affigens gen. nov., sp. nov., a gammaproteobacterium isolated from sandy soil near a stream.</title>
        <authorList>
            <person name="Ko Y."/>
            <person name="Kim J.-H."/>
        </authorList>
    </citation>
    <scope>NUCLEOTIDE SEQUENCE [LARGE SCALE GENOMIC DNA]</scope>
    <source>
        <strain evidence="1 2">D13</strain>
    </source>
</reference>
<dbReference type="AlphaFoldDB" id="A0A2P1PMY5"/>
<dbReference type="KEGG" id="xba:C7S18_02950"/>
<dbReference type="GO" id="GO:0003677">
    <property type="term" value="F:DNA binding"/>
    <property type="evidence" value="ECO:0007669"/>
    <property type="project" value="InterPro"/>
</dbReference>
<dbReference type="Gene3D" id="3.30.70.1290">
    <property type="entry name" value="Transposase IS200-like"/>
    <property type="match status" value="1"/>
</dbReference>
<dbReference type="GO" id="GO:0006313">
    <property type="term" value="P:DNA transposition"/>
    <property type="evidence" value="ECO:0007669"/>
    <property type="project" value="InterPro"/>
</dbReference>
<dbReference type="InterPro" id="IPR036515">
    <property type="entry name" value="Transposase_17_sf"/>
</dbReference>
<dbReference type="EMBL" id="CP027860">
    <property type="protein sequence ID" value="AVP96213.1"/>
    <property type="molecule type" value="Genomic_DNA"/>
</dbReference>
<accession>A0A2P1PMY5</accession>
<dbReference type="Proteomes" id="UP000241074">
    <property type="component" value="Chromosome"/>
</dbReference>
<evidence type="ECO:0000313" key="2">
    <source>
        <dbReference type="Proteomes" id="UP000241074"/>
    </source>
</evidence>
<dbReference type="SUPFAM" id="SSF143422">
    <property type="entry name" value="Transposase IS200-like"/>
    <property type="match status" value="1"/>
</dbReference>
<gene>
    <name evidence="1" type="ORF">C7S18_02950</name>
</gene>
<dbReference type="GO" id="GO:0004803">
    <property type="term" value="F:transposase activity"/>
    <property type="evidence" value="ECO:0007669"/>
    <property type="project" value="InterPro"/>
</dbReference>
<sequence length="66" mass="8191">MRYIDGVRRLYWRRFNDRLWQPNYYERVVRDDTELRDIREYVANNPLQWSLDRDHPAIAGLTGLEH</sequence>
<reference evidence="1 2" key="2">
    <citation type="submission" date="2018-03" db="EMBL/GenBank/DDBJ databases">
        <authorList>
            <person name="Keele B.F."/>
        </authorList>
    </citation>
    <scope>NUCLEOTIDE SEQUENCE [LARGE SCALE GENOMIC DNA]</scope>
    <source>
        <strain evidence="1 2">D13</strain>
    </source>
</reference>
<keyword evidence="2" id="KW-1185">Reference proteome</keyword>